<dbReference type="GeneID" id="111838132"/>
<dbReference type="GO" id="GO:0005886">
    <property type="term" value="C:plasma membrane"/>
    <property type="evidence" value="ECO:0007669"/>
    <property type="project" value="UniProtKB-UniRule"/>
</dbReference>
<keyword evidence="3 7" id="KW-0813">Transport</keyword>
<evidence type="ECO:0000313" key="9">
    <source>
        <dbReference type="Ensembl" id="ENSPKIP00000016913.1"/>
    </source>
</evidence>
<dbReference type="Pfam" id="PF01770">
    <property type="entry name" value="Folate_carrier"/>
    <property type="match status" value="1"/>
</dbReference>
<evidence type="ECO:0000256" key="1">
    <source>
        <dbReference type="ARBA" id="ARBA00004141"/>
    </source>
</evidence>
<dbReference type="InterPro" id="IPR002666">
    <property type="entry name" value="Folate_carrier"/>
</dbReference>
<keyword evidence="4 8" id="KW-0812">Transmembrane</keyword>
<dbReference type="STRING" id="1676925.ENSPKIP00000016913"/>
<evidence type="ECO:0000256" key="8">
    <source>
        <dbReference type="SAM" id="Phobius"/>
    </source>
</evidence>
<evidence type="ECO:0000256" key="5">
    <source>
        <dbReference type="ARBA" id="ARBA00022989"/>
    </source>
</evidence>
<feature type="transmembrane region" description="Helical" evidence="8">
    <location>
        <begin position="399"/>
        <end position="428"/>
    </location>
</feature>
<dbReference type="GeneTree" id="ENSGT00950000183022"/>
<keyword evidence="10" id="KW-1185">Reference proteome</keyword>
<evidence type="ECO:0000256" key="4">
    <source>
        <dbReference type="ARBA" id="ARBA00022692"/>
    </source>
</evidence>
<accession>A0A3B3RF08</accession>
<dbReference type="FunFam" id="1.20.1250.20:FF:000225">
    <property type="entry name" value="Solute carrier family 19 member 1"/>
    <property type="match status" value="1"/>
</dbReference>
<reference evidence="9" key="1">
    <citation type="submission" date="2025-08" db="UniProtKB">
        <authorList>
            <consortium name="Ensembl"/>
        </authorList>
    </citation>
    <scope>IDENTIFICATION</scope>
</reference>
<dbReference type="Ensembl" id="ENSPKIT00000041417.1">
    <property type="protein sequence ID" value="ENSPKIP00000016913.1"/>
    <property type="gene ID" value="ENSPKIG00000003038.1"/>
</dbReference>
<dbReference type="Proteomes" id="UP000261540">
    <property type="component" value="Unplaced"/>
</dbReference>
<evidence type="ECO:0000256" key="7">
    <source>
        <dbReference type="PIRNR" id="PIRNR028739"/>
    </source>
</evidence>
<feature type="transmembrane region" description="Helical" evidence="8">
    <location>
        <begin position="12"/>
        <end position="33"/>
    </location>
</feature>
<protein>
    <submittedName>
        <fullName evidence="9">Solute carrier family 19 member 2</fullName>
    </submittedName>
</protein>
<dbReference type="RefSeq" id="XP_023656537.1">
    <property type="nucleotide sequence ID" value="XM_023800769.2"/>
</dbReference>
<comment type="similarity">
    <text evidence="2 7">Belongs to the reduced folate carrier (RFC) transporter (TC 2.A.48) family.</text>
</comment>
<feature type="transmembrane region" description="Helical" evidence="8">
    <location>
        <begin position="310"/>
        <end position="332"/>
    </location>
</feature>
<dbReference type="PANTHER" id="PTHR10686">
    <property type="entry name" value="FOLATE TRANSPORTER"/>
    <property type="match status" value="1"/>
</dbReference>
<feature type="transmembrane region" description="Helical" evidence="8">
    <location>
        <begin position="161"/>
        <end position="183"/>
    </location>
</feature>
<keyword evidence="5 8" id="KW-1133">Transmembrane helix</keyword>
<reference evidence="9" key="2">
    <citation type="submission" date="2025-09" db="UniProtKB">
        <authorList>
            <consortium name="Ensembl"/>
        </authorList>
    </citation>
    <scope>IDENTIFICATION</scope>
</reference>
<evidence type="ECO:0000256" key="2">
    <source>
        <dbReference type="ARBA" id="ARBA00005773"/>
    </source>
</evidence>
<feature type="transmembrane region" description="Helical" evidence="8">
    <location>
        <begin position="53"/>
        <end position="71"/>
    </location>
</feature>
<dbReference type="PIRSF" id="PIRSF028739">
    <property type="entry name" value="Folate_carrier"/>
    <property type="match status" value="1"/>
</dbReference>
<name>A0A3B3RF08_9TELE</name>
<feature type="transmembrane region" description="Helical" evidence="8">
    <location>
        <begin position="101"/>
        <end position="122"/>
    </location>
</feature>
<feature type="transmembrane region" description="Helical" evidence="8">
    <location>
        <begin position="434"/>
        <end position="453"/>
    </location>
</feature>
<dbReference type="AlphaFoldDB" id="A0A3B3RF08"/>
<feature type="transmembrane region" description="Helical" evidence="8">
    <location>
        <begin position="76"/>
        <end position="95"/>
    </location>
</feature>
<keyword evidence="6 7" id="KW-0472">Membrane</keyword>
<evidence type="ECO:0000256" key="3">
    <source>
        <dbReference type="ARBA" id="ARBA00022448"/>
    </source>
</evidence>
<dbReference type="SUPFAM" id="SSF103473">
    <property type="entry name" value="MFS general substrate transporter"/>
    <property type="match status" value="1"/>
</dbReference>
<comment type="subcellular location">
    <subcellularLocation>
        <location evidence="1 7">Membrane</location>
        <topology evidence="1 7">Multi-pass membrane protein</topology>
    </subcellularLocation>
</comment>
<dbReference type="PANTHER" id="PTHR10686:SF19">
    <property type="entry name" value="THIAMINE TRANSPORTER 1"/>
    <property type="match status" value="1"/>
</dbReference>
<evidence type="ECO:0000313" key="10">
    <source>
        <dbReference type="Proteomes" id="UP000261540"/>
    </source>
</evidence>
<dbReference type="NCBIfam" id="TIGR00806">
    <property type="entry name" value="rfc"/>
    <property type="match status" value="1"/>
</dbReference>
<dbReference type="OrthoDB" id="18814at2759"/>
<feature type="transmembrane region" description="Helical" evidence="8">
    <location>
        <begin position="268"/>
        <end position="290"/>
    </location>
</feature>
<organism evidence="9 10">
    <name type="scientific">Paramormyrops kingsleyae</name>
    <dbReference type="NCBI Taxonomy" id="1676925"/>
    <lineage>
        <taxon>Eukaryota</taxon>
        <taxon>Metazoa</taxon>
        <taxon>Chordata</taxon>
        <taxon>Craniata</taxon>
        <taxon>Vertebrata</taxon>
        <taxon>Euteleostomi</taxon>
        <taxon>Actinopterygii</taxon>
        <taxon>Neopterygii</taxon>
        <taxon>Teleostei</taxon>
        <taxon>Osteoglossocephala</taxon>
        <taxon>Osteoglossomorpha</taxon>
        <taxon>Osteoglossiformes</taxon>
        <taxon>Mormyridae</taxon>
        <taxon>Paramormyrops</taxon>
    </lineage>
</organism>
<dbReference type="GO" id="GO:0090482">
    <property type="term" value="F:vitamin transmembrane transporter activity"/>
    <property type="evidence" value="ECO:0007669"/>
    <property type="project" value="InterPro"/>
</dbReference>
<proteinExistence type="inferred from homology"/>
<dbReference type="InterPro" id="IPR036259">
    <property type="entry name" value="MFS_trans_sf"/>
</dbReference>
<feature type="transmembrane region" description="Helical" evidence="8">
    <location>
        <begin position="339"/>
        <end position="357"/>
    </location>
</feature>
<evidence type="ECO:0000256" key="6">
    <source>
        <dbReference type="ARBA" id="ARBA00023136"/>
    </source>
</evidence>
<feature type="transmembrane region" description="Helical" evidence="8">
    <location>
        <begin position="363"/>
        <end position="387"/>
    </location>
</feature>
<feature type="transmembrane region" description="Helical" evidence="8">
    <location>
        <begin position="134"/>
        <end position="155"/>
    </location>
</feature>
<sequence>MSEAWRYPTFLLCVYGFFSSLRPLEPFLTAYLMGPDKNLTETEVVNEIYPVWTYSYLALLFPVFLATDYLCYKPVIILQGASFVVTYIMLVKAQGLRAMQLLEFFFGVATATEVAYYSYIYSVVEPAQYQKVTAYCRGVTLLGSTVGSLAGQVLVSVAKVPLFYLCVATLVSIGLAFIAPWFLPIASRSLFFHKSDSIVLAVTEDPSKGAICVSMENLSKEKVEDNECKILLEHNIPAPVTKVPKPVVGSAGALDVLKTLWRDFLHCYSCHTLLAWSLWWALSTCGYLQVVNYTQVLWENILPSQEFMIYNGYVETVSTVLGASMAFSVSFVTISWTAWGELCLCCFTVVLAITVYLMDTVRNIWLCYASYVVFRGTYMLLITIATYQIAANLNMRRYAFVFGVNTFMALLLQTILTLIVVDSIGLGLDIFSQFLIYACYFATIAAIFLAAALRRLAVRCQAQPSSQSGSKDTDLDSLGGVSSLHDAEASLPVDDRLPPQGLL</sequence>
<dbReference type="Gene3D" id="1.20.1250.20">
    <property type="entry name" value="MFS general substrate transporter like domains"/>
    <property type="match status" value="1"/>
</dbReference>